<dbReference type="SUPFAM" id="SSF53720">
    <property type="entry name" value="ALDH-like"/>
    <property type="match status" value="1"/>
</dbReference>
<keyword evidence="7" id="KW-1185">Reference proteome</keyword>
<evidence type="ECO:0000256" key="1">
    <source>
        <dbReference type="ARBA" id="ARBA00009986"/>
    </source>
</evidence>
<comment type="caution">
    <text evidence="6">The sequence shown here is derived from an EMBL/GenBank/DDBJ whole genome shotgun (WGS) entry which is preliminary data.</text>
</comment>
<evidence type="ECO:0000313" key="7">
    <source>
        <dbReference type="Proteomes" id="UP000538566"/>
    </source>
</evidence>
<keyword evidence="2 4" id="KW-0560">Oxidoreductase</keyword>
<dbReference type="InterPro" id="IPR016163">
    <property type="entry name" value="Ald_DH_C"/>
</dbReference>
<sequence length="502" mass="52753">MASAVLEATDAKAAAQAFIDSAPGLWIGGQDVPAIAGARRDVIEPATGKVVCMVAEGTAHDVDRAVSAARAAFESPEWRRMKPLARERLLHRLADLIERDADILARIEATDTGKILPAARHGDVVIALDSLRYTAGWTTKIEGTTINPSFSYIPDVTFSSRTVREPVGVVGQIIPWNFPLVMAIWKIAPAMAAGCTVVLKPAEDTPLSALYLARLAAEAGIPAGVLNIVTGGREVGVALVEHADVDKIAFTGSTAAGQDIQRRAAGTMKRLSLELGGKSPVVVLPDCPVPMAVEGAAGAIFFNHGQVCTAGSRLLIHRSLYAQVVEGLAAAANGMTLGAPADAQAQMGPLISARQRDRVNGYVEGALAQGARLAAGGFAPEGDGFFYRPTVIADATPEMTIFREEVFGPVVIALPFDTEEEALRLANDTCFGLGASVWTGDLHAANRFAAGLKAGNVWINAHNILDPAVPFGGWKMSGYGHELGHSAIDLYTEVKSVTMPVL</sequence>
<dbReference type="Gene3D" id="3.40.605.10">
    <property type="entry name" value="Aldehyde Dehydrogenase, Chain A, domain 1"/>
    <property type="match status" value="1"/>
</dbReference>
<proteinExistence type="inferred from homology"/>
<dbReference type="FunFam" id="3.40.605.10:FF:000001">
    <property type="entry name" value="Aldehyde dehydrogenase 1"/>
    <property type="match status" value="1"/>
</dbReference>
<dbReference type="PROSITE" id="PS00070">
    <property type="entry name" value="ALDEHYDE_DEHYDR_CYS"/>
    <property type="match status" value="1"/>
</dbReference>
<dbReference type="Pfam" id="PF00171">
    <property type="entry name" value="Aldedh"/>
    <property type="match status" value="1"/>
</dbReference>
<dbReference type="InterPro" id="IPR015590">
    <property type="entry name" value="Aldehyde_DH_dom"/>
</dbReference>
<dbReference type="OrthoDB" id="9802947at2"/>
<dbReference type="GO" id="GO:0008957">
    <property type="term" value="F:phenylacetaldehyde dehydrogenase (NAD+) activity"/>
    <property type="evidence" value="ECO:0007669"/>
    <property type="project" value="UniProtKB-EC"/>
</dbReference>
<protein>
    <submittedName>
        <fullName evidence="6">Phenylacetaldehyde dehydrogenase</fullName>
        <ecNumber evidence="6">1.2.1.39</ecNumber>
    </submittedName>
</protein>
<evidence type="ECO:0000256" key="3">
    <source>
        <dbReference type="PROSITE-ProRule" id="PRU10007"/>
    </source>
</evidence>
<accession>A0A7W7ABM8</accession>
<feature type="active site" evidence="3">
    <location>
        <position position="274"/>
    </location>
</feature>
<dbReference type="InterPro" id="IPR016161">
    <property type="entry name" value="Ald_DH/histidinol_DH"/>
</dbReference>
<evidence type="ECO:0000259" key="5">
    <source>
        <dbReference type="Pfam" id="PF00171"/>
    </source>
</evidence>
<evidence type="ECO:0000313" key="6">
    <source>
        <dbReference type="EMBL" id="MBB4614034.1"/>
    </source>
</evidence>
<dbReference type="EMBL" id="JACHOA010000004">
    <property type="protein sequence ID" value="MBB4614034.1"/>
    <property type="molecule type" value="Genomic_DNA"/>
</dbReference>
<dbReference type="Proteomes" id="UP000538566">
    <property type="component" value="Unassembled WGS sequence"/>
</dbReference>
<dbReference type="PROSITE" id="PS00687">
    <property type="entry name" value="ALDEHYDE_DEHYDR_GLU"/>
    <property type="match status" value="1"/>
</dbReference>
<dbReference type="PANTHER" id="PTHR11699">
    <property type="entry name" value="ALDEHYDE DEHYDROGENASE-RELATED"/>
    <property type="match status" value="1"/>
</dbReference>
<dbReference type="Gene3D" id="3.40.309.10">
    <property type="entry name" value="Aldehyde Dehydrogenase, Chain A, domain 2"/>
    <property type="match status" value="1"/>
</dbReference>
<dbReference type="InterPro" id="IPR016160">
    <property type="entry name" value="Ald_DH_CS_CYS"/>
</dbReference>
<dbReference type="InterPro" id="IPR029510">
    <property type="entry name" value="Ald_DH_CS_GLU"/>
</dbReference>
<dbReference type="RefSeq" id="WP_144903608.1">
    <property type="nucleotide sequence ID" value="NZ_JACHOA010000004.1"/>
</dbReference>
<comment type="similarity">
    <text evidence="1 4">Belongs to the aldehyde dehydrogenase family.</text>
</comment>
<dbReference type="InterPro" id="IPR016162">
    <property type="entry name" value="Ald_DH_N"/>
</dbReference>
<feature type="domain" description="Aldehyde dehydrogenase" evidence="5">
    <location>
        <begin position="39"/>
        <end position="497"/>
    </location>
</feature>
<gene>
    <name evidence="6" type="ORF">GGR37_002320</name>
</gene>
<name>A0A7W7ABM8_9SPHN</name>
<evidence type="ECO:0000256" key="2">
    <source>
        <dbReference type="ARBA" id="ARBA00023002"/>
    </source>
</evidence>
<reference evidence="6 7" key="1">
    <citation type="submission" date="2020-08" db="EMBL/GenBank/DDBJ databases">
        <title>Genomic Encyclopedia of Type Strains, Phase IV (KMG-IV): sequencing the most valuable type-strain genomes for metagenomic binning, comparative biology and taxonomic classification.</title>
        <authorList>
            <person name="Goeker M."/>
        </authorList>
    </citation>
    <scope>NUCLEOTIDE SEQUENCE [LARGE SCALE GENOMIC DNA]</scope>
    <source>
        <strain evidence="6 7">DSM 17507</strain>
    </source>
</reference>
<dbReference type="AlphaFoldDB" id="A0A7W7ABM8"/>
<organism evidence="6 7">
    <name type="scientific">Novosphingobium taihuense</name>
    <dbReference type="NCBI Taxonomy" id="260085"/>
    <lineage>
        <taxon>Bacteria</taxon>
        <taxon>Pseudomonadati</taxon>
        <taxon>Pseudomonadota</taxon>
        <taxon>Alphaproteobacteria</taxon>
        <taxon>Sphingomonadales</taxon>
        <taxon>Sphingomonadaceae</taxon>
        <taxon>Novosphingobium</taxon>
    </lineage>
</organism>
<evidence type="ECO:0000256" key="4">
    <source>
        <dbReference type="RuleBase" id="RU003345"/>
    </source>
</evidence>
<dbReference type="FunFam" id="3.40.309.10:FF:000012">
    <property type="entry name" value="Betaine aldehyde dehydrogenase"/>
    <property type="match status" value="1"/>
</dbReference>
<dbReference type="EC" id="1.2.1.39" evidence="6"/>